<reference evidence="1" key="2">
    <citation type="journal article" date="2015" name="Fish Shellfish Immunol.">
        <title>Early steps in the European eel (Anguilla anguilla)-Vibrio vulnificus interaction in the gills: Role of the RtxA13 toxin.</title>
        <authorList>
            <person name="Callol A."/>
            <person name="Pajuelo D."/>
            <person name="Ebbesson L."/>
            <person name="Teles M."/>
            <person name="MacKenzie S."/>
            <person name="Amaro C."/>
        </authorList>
    </citation>
    <scope>NUCLEOTIDE SEQUENCE</scope>
</reference>
<sequence length="48" mass="5248">MDLDPFLSPWSTSQLFRCRCTHEGSSCKSTALLGFHAPPCDSGAWTVC</sequence>
<name>A0A0E9RVR5_ANGAN</name>
<proteinExistence type="predicted"/>
<reference evidence="1" key="1">
    <citation type="submission" date="2014-11" db="EMBL/GenBank/DDBJ databases">
        <authorList>
            <person name="Amaro Gonzalez C."/>
        </authorList>
    </citation>
    <scope>NUCLEOTIDE SEQUENCE</scope>
</reference>
<dbReference type="AlphaFoldDB" id="A0A0E9RVR5"/>
<evidence type="ECO:0000313" key="1">
    <source>
        <dbReference type="EMBL" id="JAH32368.1"/>
    </source>
</evidence>
<dbReference type="EMBL" id="GBXM01076209">
    <property type="protein sequence ID" value="JAH32368.1"/>
    <property type="molecule type" value="Transcribed_RNA"/>
</dbReference>
<accession>A0A0E9RVR5</accession>
<organism evidence="1">
    <name type="scientific">Anguilla anguilla</name>
    <name type="common">European freshwater eel</name>
    <name type="synonym">Muraena anguilla</name>
    <dbReference type="NCBI Taxonomy" id="7936"/>
    <lineage>
        <taxon>Eukaryota</taxon>
        <taxon>Metazoa</taxon>
        <taxon>Chordata</taxon>
        <taxon>Craniata</taxon>
        <taxon>Vertebrata</taxon>
        <taxon>Euteleostomi</taxon>
        <taxon>Actinopterygii</taxon>
        <taxon>Neopterygii</taxon>
        <taxon>Teleostei</taxon>
        <taxon>Anguilliformes</taxon>
        <taxon>Anguillidae</taxon>
        <taxon>Anguilla</taxon>
    </lineage>
</organism>
<protein>
    <submittedName>
        <fullName evidence="1">Uncharacterized protein</fullName>
    </submittedName>
</protein>